<dbReference type="PANTHER" id="PTHR14677">
    <property type="entry name" value="ARSENITE INDUCUBLE RNA ASSOCIATED PROTEIN AIP-1-RELATED"/>
    <property type="match status" value="1"/>
</dbReference>
<accession>A0A511KKY6</accession>
<evidence type="ECO:0000313" key="9">
    <source>
        <dbReference type="Proteomes" id="UP000321518"/>
    </source>
</evidence>
<keyword evidence="2" id="KW-0677">Repeat</keyword>
<dbReference type="GO" id="GO:0005737">
    <property type="term" value="C:cytoplasm"/>
    <property type="evidence" value="ECO:0007669"/>
    <property type="project" value="TreeGrafter"/>
</dbReference>
<gene>
    <name evidence="8" type="ORF">Rt10032_c13g5059</name>
</gene>
<evidence type="ECO:0000259" key="7">
    <source>
        <dbReference type="PROSITE" id="PS51039"/>
    </source>
</evidence>
<feature type="compositionally biased region" description="Polar residues" evidence="6">
    <location>
        <begin position="206"/>
        <end position="223"/>
    </location>
</feature>
<dbReference type="InterPro" id="IPR000058">
    <property type="entry name" value="Znf_AN1"/>
</dbReference>
<dbReference type="InterPro" id="IPR057357">
    <property type="entry name" value="Znf-C2H2_ZFAND2A/B"/>
</dbReference>
<keyword evidence="4" id="KW-0862">Zinc</keyword>
<proteinExistence type="predicted"/>
<evidence type="ECO:0000256" key="5">
    <source>
        <dbReference type="PROSITE-ProRule" id="PRU00449"/>
    </source>
</evidence>
<organism evidence="8 9">
    <name type="scientific">Rhodotorula toruloides</name>
    <name type="common">Yeast</name>
    <name type="synonym">Rhodosporidium toruloides</name>
    <dbReference type="NCBI Taxonomy" id="5286"/>
    <lineage>
        <taxon>Eukaryota</taxon>
        <taxon>Fungi</taxon>
        <taxon>Dikarya</taxon>
        <taxon>Basidiomycota</taxon>
        <taxon>Pucciniomycotina</taxon>
        <taxon>Microbotryomycetes</taxon>
        <taxon>Sporidiobolales</taxon>
        <taxon>Sporidiobolaceae</taxon>
        <taxon>Rhodotorula</taxon>
    </lineage>
</organism>
<sequence length="324" mass="33633">MQSEAFLDIGRHCKEPSCNQLDFLPFSCPSCHENFCADHWRPPAGHKCPKYDPAKEDIRIRSCPLCSVPVSFPPGTDPNIVMDAHLSASCPILNPALASKPAAKPANECSARGCKTKMIVPIACDKCGMKHCPKHRFAADHACRGLQARGAGGKTAEKGGAGVQKVFGGLLSKATPSTGQPASSGLAGLAALRRAQQAKSTPRAPPSTTKPVTASAPLGSTANPLVLDSSDGDDSDIQILSSKPAKDAVRSAGGGGKKALASVGIASKTDKRALAEQKSRRKALEARAKKGLLTETEKLQYATMQALAVKNAGTSKGGEGCQLS</sequence>
<feature type="region of interest" description="Disordered" evidence="6">
    <location>
        <begin position="193"/>
        <end position="238"/>
    </location>
</feature>
<keyword evidence="1" id="KW-0479">Metal-binding</keyword>
<evidence type="ECO:0000256" key="3">
    <source>
        <dbReference type="ARBA" id="ARBA00022771"/>
    </source>
</evidence>
<dbReference type="InterPro" id="IPR035896">
    <property type="entry name" value="AN1-like_Znf"/>
</dbReference>
<evidence type="ECO:0000256" key="4">
    <source>
        <dbReference type="ARBA" id="ARBA00022833"/>
    </source>
</evidence>
<protein>
    <submittedName>
        <fullName evidence="8">Zinc finger, AN1-type protein</fullName>
    </submittedName>
</protein>
<dbReference type="GO" id="GO:0008270">
    <property type="term" value="F:zinc ion binding"/>
    <property type="evidence" value="ECO:0007669"/>
    <property type="project" value="UniProtKB-KW"/>
</dbReference>
<evidence type="ECO:0000256" key="6">
    <source>
        <dbReference type="SAM" id="MobiDB-lite"/>
    </source>
</evidence>
<comment type="caution">
    <text evidence="8">The sequence shown here is derived from an EMBL/GenBank/DDBJ whole genome shotgun (WGS) entry which is preliminary data.</text>
</comment>
<dbReference type="PROSITE" id="PS51039">
    <property type="entry name" value="ZF_AN1"/>
    <property type="match status" value="2"/>
</dbReference>
<evidence type="ECO:0000256" key="2">
    <source>
        <dbReference type="ARBA" id="ARBA00022737"/>
    </source>
</evidence>
<dbReference type="Gene3D" id="4.10.1110.10">
    <property type="entry name" value="AN1-like Zinc finger"/>
    <property type="match status" value="2"/>
</dbReference>
<dbReference type="OrthoDB" id="431929at2759"/>
<dbReference type="Proteomes" id="UP000321518">
    <property type="component" value="Unassembled WGS sequence"/>
</dbReference>
<reference evidence="8 9" key="1">
    <citation type="submission" date="2019-07" db="EMBL/GenBank/DDBJ databases">
        <title>Rhodotorula toruloides NBRC10032 genome sequencing.</title>
        <authorList>
            <person name="Shida Y."/>
            <person name="Takaku H."/>
            <person name="Ogasawara W."/>
            <person name="Mori K."/>
        </authorList>
    </citation>
    <scope>NUCLEOTIDE SEQUENCE [LARGE SCALE GENOMIC DNA]</scope>
    <source>
        <strain evidence="8 9">NBRC10032</strain>
    </source>
</reference>
<evidence type="ECO:0000256" key="1">
    <source>
        <dbReference type="ARBA" id="ARBA00022723"/>
    </source>
</evidence>
<dbReference type="AlphaFoldDB" id="A0A511KKY6"/>
<feature type="domain" description="AN1-type" evidence="7">
    <location>
        <begin position="7"/>
        <end position="55"/>
    </location>
</feature>
<dbReference type="PANTHER" id="PTHR14677:SF40">
    <property type="entry name" value="CDC48-ASSOCIATED UBIQUITIN-LIKE_ZINC FINGER PROTEIN 1"/>
    <property type="match status" value="1"/>
</dbReference>
<feature type="domain" description="AN1-type" evidence="7">
    <location>
        <begin position="103"/>
        <end position="151"/>
    </location>
</feature>
<evidence type="ECO:0000313" key="8">
    <source>
        <dbReference type="EMBL" id="GEM11042.1"/>
    </source>
</evidence>
<keyword evidence="3 5" id="KW-0863">Zinc-finger</keyword>
<dbReference type="Pfam" id="PF01428">
    <property type="entry name" value="zf-AN1"/>
    <property type="match status" value="2"/>
</dbReference>
<dbReference type="SUPFAM" id="SSF118310">
    <property type="entry name" value="AN1-like Zinc finger"/>
    <property type="match status" value="2"/>
</dbReference>
<name>A0A511KKY6_RHOTO</name>
<dbReference type="Pfam" id="PF25403">
    <property type="entry name" value="zf-C2H2_ZFAND2"/>
    <property type="match status" value="1"/>
</dbReference>
<dbReference type="SMART" id="SM00154">
    <property type="entry name" value="ZnF_AN1"/>
    <property type="match status" value="2"/>
</dbReference>
<dbReference type="EMBL" id="BJWK01000013">
    <property type="protein sequence ID" value="GEM11042.1"/>
    <property type="molecule type" value="Genomic_DNA"/>
</dbReference>